<dbReference type="Proteomes" id="UP000266327">
    <property type="component" value="Unassembled WGS sequence"/>
</dbReference>
<evidence type="ECO:0000256" key="4">
    <source>
        <dbReference type="ARBA" id="ARBA00023136"/>
    </source>
</evidence>
<protein>
    <submittedName>
        <fullName evidence="8">TolC family protein</fullName>
    </submittedName>
</protein>
<dbReference type="RefSeq" id="WP_119787002.1">
    <property type="nucleotide sequence ID" value="NZ_QYUQ01000002.1"/>
</dbReference>
<dbReference type="AlphaFoldDB" id="A0A3A3G9U2"/>
<evidence type="ECO:0000256" key="7">
    <source>
        <dbReference type="SAM" id="SignalP"/>
    </source>
</evidence>
<keyword evidence="9" id="KW-1185">Reference proteome</keyword>
<feature type="signal peptide" evidence="7">
    <location>
        <begin position="1"/>
        <end position="19"/>
    </location>
</feature>
<evidence type="ECO:0000256" key="6">
    <source>
        <dbReference type="SAM" id="MobiDB-lite"/>
    </source>
</evidence>
<evidence type="ECO:0000256" key="5">
    <source>
        <dbReference type="ARBA" id="ARBA00023237"/>
    </source>
</evidence>
<keyword evidence="2" id="KW-1134">Transmembrane beta strand</keyword>
<dbReference type="GO" id="GO:1990281">
    <property type="term" value="C:efflux pump complex"/>
    <property type="evidence" value="ECO:0007669"/>
    <property type="project" value="TreeGrafter"/>
</dbReference>
<dbReference type="SUPFAM" id="SSF56954">
    <property type="entry name" value="Outer membrane efflux proteins (OEP)"/>
    <property type="match status" value="1"/>
</dbReference>
<evidence type="ECO:0000256" key="2">
    <source>
        <dbReference type="ARBA" id="ARBA00022452"/>
    </source>
</evidence>
<dbReference type="GO" id="GO:0015288">
    <property type="term" value="F:porin activity"/>
    <property type="evidence" value="ECO:0007669"/>
    <property type="project" value="TreeGrafter"/>
</dbReference>
<keyword evidence="5" id="KW-0998">Cell outer membrane</keyword>
<accession>A0A3A3G9U2</accession>
<keyword evidence="4" id="KW-0472">Membrane</keyword>
<name>A0A3A3G9U2_9BURK</name>
<comment type="subcellular location">
    <subcellularLocation>
        <location evidence="1">Cell outer membrane</location>
    </subcellularLocation>
</comment>
<reference evidence="9" key="1">
    <citation type="submission" date="2018-09" db="EMBL/GenBank/DDBJ databases">
        <authorList>
            <person name="Zhu H."/>
        </authorList>
    </citation>
    <scope>NUCLEOTIDE SEQUENCE [LARGE SCALE GENOMIC DNA]</scope>
    <source>
        <strain evidence="9">K1S02-23</strain>
    </source>
</reference>
<sequence length="405" mass="43847">MRAHYLIHRICFLTALAFATPSAFSQAVAPDLKTAVNAAWQRSPQARTLEARRDEMLAGREAAQTWIAGSPSIGLSQRSDRWTDQNGVRETEVSLSAPIWLPGQKSARQALAQTGSEDLEAQIANARLALAGEVRERLWAVAAARENLTEVQNQQRYLEAIAGDVMRRVKAGDLARTDGMLARQEVLAAKAAALSAQAKVQEELARYRTLTGQSEIPTPQPEPVGKASQESHSRILATRAALESAQASLDVVNRTRSDPPTIGVSMRRERDRPANPASHSVSIGVQIPIGTAARNRPLETAARTKIETATAEVAQAEATVRADVELARQHLAAAEQALDAASMRAALTREHTQLIEKAFRLGERGLAELLRSQALSHEAEVGERQQRVAVGLAHARLNQALGIMP</sequence>
<evidence type="ECO:0000256" key="3">
    <source>
        <dbReference type="ARBA" id="ARBA00022692"/>
    </source>
</evidence>
<dbReference type="GO" id="GO:0009279">
    <property type="term" value="C:cell outer membrane"/>
    <property type="evidence" value="ECO:0007669"/>
    <property type="project" value="UniProtKB-SubCell"/>
</dbReference>
<keyword evidence="3" id="KW-0812">Transmembrane</keyword>
<dbReference type="EMBL" id="QYUQ01000002">
    <property type="protein sequence ID" value="RJG03509.1"/>
    <property type="molecule type" value="Genomic_DNA"/>
</dbReference>
<feature type="chain" id="PRO_5017292573" evidence="7">
    <location>
        <begin position="20"/>
        <end position="405"/>
    </location>
</feature>
<dbReference type="PANTHER" id="PTHR30026">
    <property type="entry name" value="OUTER MEMBRANE PROTEIN TOLC"/>
    <property type="match status" value="1"/>
</dbReference>
<evidence type="ECO:0000313" key="9">
    <source>
        <dbReference type="Proteomes" id="UP000266327"/>
    </source>
</evidence>
<organism evidence="8 9">
    <name type="scientific">Noviherbaspirillum sedimenti</name>
    <dbReference type="NCBI Taxonomy" id="2320865"/>
    <lineage>
        <taxon>Bacteria</taxon>
        <taxon>Pseudomonadati</taxon>
        <taxon>Pseudomonadota</taxon>
        <taxon>Betaproteobacteria</taxon>
        <taxon>Burkholderiales</taxon>
        <taxon>Oxalobacteraceae</taxon>
        <taxon>Noviherbaspirillum</taxon>
    </lineage>
</organism>
<evidence type="ECO:0000313" key="8">
    <source>
        <dbReference type="EMBL" id="RJG03509.1"/>
    </source>
</evidence>
<keyword evidence="7" id="KW-0732">Signal</keyword>
<feature type="region of interest" description="Disordered" evidence="6">
    <location>
        <begin position="254"/>
        <end position="280"/>
    </location>
</feature>
<evidence type="ECO:0000256" key="1">
    <source>
        <dbReference type="ARBA" id="ARBA00004442"/>
    </source>
</evidence>
<dbReference type="GO" id="GO:0015562">
    <property type="term" value="F:efflux transmembrane transporter activity"/>
    <property type="evidence" value="ECO:0007669"/>
    <property type="project" value="InterPro"/>
</dbReference>
<comment type="caution">
    <text evidence="8">The sequence shown here is derived from an EMBL/GenBank/DDBJ whole genome shotgun (WGS) entry which is preliminary data.</text>
</comment>
<proteinExistence type="predicted"/>
<dbReference type="InterPro" id="IPR051906">
    <property type="entry name" value="TolC-like"/>
</dbReference>
<dbReference type="Gene3D" id="1.20.1600.10">
    <property type="entry name" value="Outer membrane efflux proteins (OEP)"/>
    <property type="match status" value="1"/>
</dbReference>
<gene>
    <name evidence="8" type="ORF">D3878_19490</name>
</gene>
<dbReference type="OrthoDB" id="8558511at2"/>
<dbReference type="PANTHER" id="PTHR30026:SF20">
    <property type="entry name" value="OUTER MEMBRANE PROTEIN TOLC"/>
    <property type="match status" value="1"/>
</dbReference>